<accession>A0AAI8KD55</accession>
<dbReference type="EMBL" id="CP031641">
    <property type="protein sequence ID" value="AXO89710.1"/>
    <property type="molecule type" value="Genomic_DNA"/>
</dbReference>
<reference evidence="1 2" key="1">
    <citation type="submission" date="2018-08" db="EMBL/GenBank/DDBJ databases">
        <authorList>
            <person name="Lee Y."/>
            <person name="Kakembo D."/>
        </authorList>
    </citation>
    <scope>NUCLEOTIDE SEQUENCE [LARGE SCALE GENOMIC DNA]</scope>
    <source>
        <strain evidence="1 2">JBCS1880</strain>
    </source>
</reference>
<evidence type="ECO:0000313" key="1">
    <source>
        <dbReference type="EMBL" id="AXO89710.1"/>
    </source>
</evidence>
<evidence type="ECO:0000313" key="2">
    <source>
        <dbReference type="Proteomes" id="UP000258127"/>
    </source>
</evidence>
<keyword evidence="2" id="KW-1185">Reference proteome</keyword>
<dbReference type="Proteomes" id="UP000258127">
    <property type="component" value="Chromosome"/>
</dbReference>
<name>A0AAI8KD55_9PSED</name>
<protein>
    <submittedName>
        <fullName evidence="1">Uncharacterized protein</fullName>
    </submittedName>
</protein>
<organism evidence="1 2">
    <name type="scientific">Pseudomonas parafulva</name>
    <dbReference type="NCBI Taxonomy" id="157782"/>
    <lineage>
        <taxon>Bacteria</taxon>
        <taxon>Pseudomonadati</taxon>
        <taxon>Pseudomonadota</taxon>
        <taxon>Gammaproteobacteria</taxon>
        <taxon>Pseudomonadales</taxon>
        <taxon>Pseudomonadaceae</taxon>
        <taxon>Pseudomonas</taxon>
    </lineage>
</organism>
<gene>
    <name evidence="1" type="ORF">DZC75_17480</name>
</gene>
<sequence length="216" mass="24224">MSSLSQQLSAAAERAAARDSQLSRKELAALASRIHDQIGGEQYWIFKDTYDAQRPDTDDAQWLERIQQATDFVNGKGPNPFKGMSREQLSLITYDQEGSFTINERRAASAEAGAQEFEWAKYIIDKMDAERRSTGRSDQAMLETIAHYDSLPRIDVAAYGNYEATIRNTLQMQEFEVHWPTFGGTLLDQLANEWGELDKLSGLRSADSSNRGGSSE</sequence>
<proteinExistence type="predicted"/>
<dbReference type="AlphaFoldDB" id="A0AAI8KD55"/>